<reference evidence="2 3" key="1">
    <citation type="journal article" date="2014" name="Agronomy (Basel)">
        <title>A Draft Genome Sequence for Ensete ventricosum, the Drought-Tolerant Tree Against Hunger.</title>
        <authorList>
            <person name="Harrison J."/>
            <person name="Moore K.A."/>
            <person name="Paszkiewicz K."/>
            <person name="Jones T."/>
            <person name="Grant M."/>
            <person name="Ambacheew D."/>
            <person name="Muzemil S."/>
            <person name="Studholme D.J."/>
        </authorList>
    </citation>
    <scope>NUCLEOTIDE SEQUENCE [LARGE SCALE GENOMIC DNA]</scope>
</reference>
<feature type="compositionally biased region" description="Polar residues" evidence="1">
    <location>
        <begin position="81"/>
        <end position="90"/>
    </location>
</feature>
<organism evidence="2 3">
    <name type="scientific">Ensete ventricosum</name>
    <name type="common">Abyssinian banana</name>
    <name type="synonym">Musa ensete</name>
    <dbReference type="NCBI Taxonomy" id="4639"/>
    <lineage>
        <taxon>Eukaryota</taxon>
        <taxon>Viridiplantae</taxon>
        <taxon>Streptophyta</taxon>
        <taxon>Embryophyta</taxon>
        <taxon>Tracheophyta</taxon>
        <taxon>Spermatophyta</taxon>
        <taxon>Magnoliopsida</taxon>
        <taxon>Liliopsida</taxon>
        <taxon>Zingiberales</taxon>
        <taxon>Musaceae</taxon>
        <taxon>Ensete</taxon>
    </lineage>
</organism>
<protein>
    <submittedName>
        <fullName evidence="2">Uncharacterized protein</fullName>
    </submittedName>
</protein>
<evidence type="ECO:0000313" key="3">
    <source>
        <dbReference type="Proteomes" id="UP000287651"/>
    </source>
</evidence>
<feature type="compositionally biased region" description="Basic and acidic residues" evidence="1">
    <location>
        <begin position="49"/>
        <end position="60"/>
    </location>
</feature>
<accession>A0A426WVE4</accession>
<dbReference type="EMBL" id="AMZH03045689">
    <property type="protein sequence ID" value="RRT31162.1"/>
    <property type="molecule type" value="Genomic_DNA"/>
</dbReference>
<gene>
    <name evidence="2" type="ORF">B296_00056611</name>
</gene>
<evidence type="ECO:0000313" key="2">
    <source>
        <dbReference type="EMBL" id="RRT31162.1"/>
    </source>
</evidence>
<dbReference type="Proteomes" id="UP000287651">
    <property type="component" value="Unassembled WGS sequence"/>
</dbReference>
<feature type="region of interest" description="Disordered" evidence="1">
    <location>
        <begin position="1"/>
        <end position="90"/>
    </location>
</feature>
<feature type="compositionally biased region" description="Acidic residues" evidence="1">
    <location>
        <begin position="1"/>
        <end position="10"/>
    </location>
</feature>
<sequence>MAYEGSEEEGQSGMARPSAKGAGRGGLATCKGPTRGGVTRGHGRLRPTHRGDGVDRKDGRPLAGRLSSAKGSRRLRKATMATATQMGKRG</sequence>
<proteinExistence type="predicted"/>
<evidence type="ECO:0000256" key="1">
    <source>
        <dbReference type="SAM" id="MobiDB-lite"/>
    </source>
</evidence>
<dbReference type="AlphaFoldDB" id="A0A426WVE4"/>
<comment type="caution">
    <text evidence="2">The sequence shown here is derived from an EMBL/GenBank/DDBJ whole genome shotgun (WGS) entry which is preliminary data.</text>
</comment>
<name>A0A426WVE4_ENSVE</name>